<dbReference type="EMBL" id="SMGG01000003">
    <property type="protein sequence ID" value="TCK62155.1"/>
    <property type="molecule type" value="Genomic_DNA"/>
</dbReference>
<accession>A0A4R1KCA2</accession>
<comment type="subcellular location">
    <subcellularLocation>
        <location evidence="4">Cytoplasm</location>
    </subcellularLocation>
</comment>
<evidence type="ECO:0000256" key="6">
    <source>
        <dbReference type="ARBA" id="ARBA00022490"/>
    </source>
</evidence>
<sequence length="183" mass="20382">MLTVGIDEVGRGCLAGPVVAACVILPEDFSDERLIDSKKIPEKRRKLLDGVIRQNALAIGIGIVENTVIDEINIVNATKRAMMDALGQITIEYHKIIVDAVELKDVKVPLEHPFKAEDKFQCVAAASIVAKVFRDALMTKMHIQYPDYDWYSNKGYGAPKHLEGIRKHGLTPLHRLTFCGNFI</sequence>
<evidence type="ECO:0000256" key="1">
    <source>
        <dbReference type="ARBA" id="ARBA00000077"/>
    </source>
</evidence>
<comment type="function">
    <text evidence="3 13">Endonuclease that specifically degrades the RNA of RNA-DNA hybrids.</text>
</comment>
<dbReference type="GO" id="GO:0006298">
    <property type="term" value="P:mismatch repair"/>
    <property type="evidence" value="ECO:0007669"/>
    <property type="project" value="TreeGrafter"/>
</dbReference>
<feature type="binding site" evidence="12">
    <location>
        <position position="99"/>
    </location>
    <ligand>
        <name>a divalent metal cation</name>
        <dbReference type="ChEBI" id="CHEBI:60240"/>
    </ligand>
</feature>
<dbReference type="NCBIfam" id="NF000595">
    <property type="entry name" value="PRK00015.1-3"/>
    <property type="match status" value="1"/>
</dbReference>
<dbReference type="PANTHER" id="PTHR10954:SF18">
    <property type="entry name" value="RIBONUCLEASE HII"/>
    <property type="match status" value="1"/>
</dbReference>
<comment type="caution">
    <text evidence="15">The sequence shown here is derived from an EMBL/GenBank/DDBJ whole genome shotgun (WGS) entry which is preliminary data.</text>
</comment>
<evidence type="ECO:0000256" key="5">
    <source>
        <dbReference type="ARBA" id="ARBA00007383"/>
    </source>
</evidence>
<feature type="domain" description="RNase H type-2" evidence="14">
    <location>
        <begin position="1"/>
        <end position="183"/>
    </location>
</feature>
<evidence type="ECO:0000256" key="4">
    <source>
        <dbReference type="ARBA" id="ARBA00004496"/>
    </source>
</evidence>
<evidence type="ECO:0000256" key="9">
    <source>
        <dbReference type="ARBA" id="ARBA00022759"/>
    </source>
</evidence>
<dbReference type="GO" id="GO:0004523">
    <property type="term" value="F:RNA-DNA hybrid ribonuclease activity"/>
    <property type="evidence" value="ECO:0007669"/>
    <property type="project" value="UniProtKB-UniRule"/>
</dbReference>
<dbReference type="InterPro" id="IPR012337">
    <property type="entry name" value="RNaseH-like_sf"/>
</dbReference>
<evidence type="ECO:0000313" key="15">
    <source>
        <dbReference type="EMBL" id="TCK62155.1"/>
    </source>
</evidence>
<dbReference type="Gene3D" id="3.30.420.10">
    <property type="entry name" value="Ribonuclease H-like superfamily/Ribonuclease H"/>
    <property type="match status" value="1"/>
</dbReference>
<reference evidence="15 16" key="1">
    <citation type="submission" date="2019-03" db="EMBL/GenBank/DDBJ databases">
        <title>Genomic Encyclopedia of Type Strains, Phase IV (KMG-IV): sequencing the most valuable type-strain genomes for metagenomic binning, comparative biology and taxonomic classification.</title>
        <authorList>
            <person name="Goeker M."/>
        </authorList>
    </citation>
    <scope>NUCLEOTIDE SEQUENCE [LARGE SCALE GENOMIC DNA]</scope>
    <source>
        <strain evidence="15 16">DSM 24984</strain>
    </source>
</reference>
<organism evidence="15 16">
    <name type="scientific">Seleniivibrio woodruffii</name>
    <dbReference type="NCBI Taxonomy" id="1078050"/>
    <lineage>
        <taxon>Bacteria</taxon>
        <taxon>Pseudomonadati</taxon>
        <taxon>Deferribacterota</taxon>
        <taxon>Deferribacteres</taxon>
        <taxon>Deferribacterales</taxon>
        <taxon>Geovibrionaceae</taxon>
        <taxon>Seleniivibrio</taxon>
    </lineage>
</organism>
<dbReference type="EC" id="3.1.26.4" evidence="13"/>
<keyword evidence="11" id="KW-0464">Manganese</keyword>
<dbReference type="GO" id="GO:0043137">
    <property type="term" value="P:DNA replication, removal of RNA primer"/>
    <property type="evidence" value="ECO:0007669"/>
    <property type="project" value="TreeGrafter"/>
</dbReference>
<keyword evidence="7 12" id="KW-0540">Nuclease</keyword>
<protein>
    <recommendedName>
        <fullName evidence="13">Ribonuclease</fullName>
        <ecNumber evidence="13">3.1.26.4</ecNumber>
    </recommendedName>
</protein>
<keyword evidence="10 12" id="KW-0378">Hydrolase</keyword>
<dbReference type="RefSeq" id="WP_132872000.1">
    <property type="nucleotide sequence ID" value="NZ_JAJUHT010000018.1"/>
</dbReference>
<evidence type="ECO:0000256" key="11">
    <source>
        <dbReference type="ARBA" id="ARBA00023211"/>
    </source>
</evidence>
<dbReference type="SUPFAM" id="SSF53098">
    <property type="entry name" value="Ribonuclease H-like"/>
    <property type="match status" value="1"/>
</dbReference>
<feature type="binding site" evidence="12">
    <location>
        <position position="8"/>
    </location>
    <ligand>
        <name>a divalent metal cation</name>
        <dbReference type="ChEBI" id="CHEBI:60240"/>
    </ligand>
</feature>
<dbReference type="InterPro" id="IPR001352">
    <property type="entry name" value="RNase_HII/HIII"/>
</dbReference>
<dbReference type="CDD" id="cd07182">
    <property type="entry name" value="RNase_HII_bacteria_HII_like"/>
    <property type="match status" value="1"/>
</dbReference>
<dbReference type="Pfam" id="PF01351">
    <property type="entry name" value="RNase_HII"/>
    <property type="match status" value="1"/>
</dbReference>
<dbReference type="OrthoDB" id="9803420at2"/>
<dbReference type="GO" id="GO:0005737">
    <property type="term" value="C:cytoplasm"/>
    <property type="evidence" value="ECO:0007669"/>
    <property type="project" value="UniProtKB-SubCell"/>
</dbReference>
<dbReference type="GO" id="GO:0032299">
    <property type="term" value="C:ribonuclease H2 complex"/>
    <property type="evidence" value="ECO:0007669"/>
    <property type="project" value="TreeGrafter"/>
</dbReference>
<comment type="cofactor">
    <cofactor evidence="2">
        <name>Mg(2+)</name>
        <dbReference type="ChEBI" id="CHEBI:18420"/>
    </cofactor>
</comment>
<evidence type="ECO:0000313" key="16">
    <source>
        <dbReference type="Proteomes" id="UP000294614"/>
    </source>
</evidence>
<evidence type="ECO:0000256" key="2">
    <source>
        <dbReference type="ARBA" id="ARBA00001946"/>
    </source>
</evidence>
<dbReference type="Proteomes" id="UP000294614">
    <property type="component" value="Unassembled WGS sequence"/>
</dbReference>
<evidence type="ECO:0000256" key="3">
    <source>
        <dbReference type="ARBA" id="ARBA00004065"/>
    </source>
</evidence>
<dbReference type="InterPro" id="IPR036397">
    <property type="entry name" value="RNaseH_sf"/>
</dbReference>
<evidence type="ECO:0000256" key="8">
    <source>
        <dbReference type="ARBA" id="ARBA00022723"/>
    </source>
</evidence>
<comment type="cofactor">
    <cofactor evidence="12">
        <name>Mn(2+)</name>
        <dbReference type="ChEBI" id="CHEBI:29035"/>
    </cofactor>
    <cofactor evidence="12">
        <name>Mg(2+)</name>
        <dbReference type="ChEBI" id="CHEBI:18420"/>
    </cofactor>
    <text evidence="12">Manganese or magnesium. Binds 1 divalent metal ion per monomer in the absence of substrate. May bind a second metal ion after substrate binding.</text>
</comment>
<dbReference type="GO" id="GO:0003723">
    <property type="term" value="F:RNA binding"/>
    <property type="evidence" value="ECO:0007669"/>
    <property type="project" value="UniProtKB-UniRule"/>
</dbReference>
<keyword evidence="16" id="KW-1185">Reference proteome</keyword>
<name>A0A4R1KCA2_9BACT</name>
<keyword evidence="6" id="KW-0963">Cytoplasm</keyword>
<evidence type="ECO:0000256" key="7">
    <source>
        <dbReference type="ARBA" id="ARBA00022722"/>
    </source>
</evidence>
<keyword evidence="9 12" id="KW-0255">Endonuclease</keyword>
<dbReference type="InterPro" id="IPR024567">
    <property type="entry name" value="RNase_HII/HIII_dom"/>
</dbReference>
<comment type="catalytic activity">
    <reaction evidence="1 12 13">
        <text>Endonucleolytic cleavage to 5'-phosphomonoester.</text>
        <dbReference type="EC" id="3.1.26.4"/>
    </reaction>
</comment>
<evidence type="ECO:0000256" key="12">
    <source>
        <dbReference type="PROSITE-ProRule" id="PRU01319"/>
    </source>
</evidence>
<proteinExistence type="inferred from homology"/>
<comment type="similarity">
    <text evidence="5 13">Belongs to the RNase HII family.</text>
</comment>
<keyword evidence="8 12" id="KW-0479">Metal-binding</keyword>
<evidence type="ECO:0000256" key="13">
    <source>
        <dbReference type="RuleBase" id="RU003515"/>
    </source>
</evidence>
<dbReference type="AlphaFoldDB" id="A0A4R1KCA2"/>
<evidence type="ECO:0000259" key="14">
    <source>
        <dbReference type="PROSITE" id="PS51975"/>
    </source>
</evidence>
<gene>
    <name evidence="15" type="ORF">C8D98_0669</name>
</gene>
<feature type="binding site" evidence="12">
    <location>
        <position position="7"/>
    </location>
    <ligand>
        <name>a divalent metal cation</name>
        <dbReference type="ChEBI" id="CHEBI:60240"/>
    </ligand>
</feature>
<dbReference type="GO" id="GO:0046872">
    <property type="term" value="F:metal ion binding"/>
    <property type="evidence" value="ECO:0007669"/>
    <property type="project" value="UniProtKB-KW"/>
</dbReference>
<dbReference type="InterPro" id="IPR022898">
    <property type="entry name" value="RNase_HII"/>
</dbReference>
<evidence type="ECO:0000256" key="10">
    <source>
        <dbReference type="ARBA" id="ARBA00022801"/>
    </source>
</evidence>
<dbReference type="PANTHER" id="PTHR10954">
    <property type="entry name" value="RIBONUCLEASE H2 SUBUNIT A"/>
    <property type="match status" value="1"/>
</dbReference>
<dbReference type="PROSITE" id="PS51975">
    <property type="entry name" value="RNASE_H_2"/>
    <property type="match status" value="1"/>
</dbReference>